<evidence type="ECO:0000313" key="1">
    <source>
        <dbReference type="EMBL" id="GGJ37319.1"/>
    </source>
</evidence>
<reference evidence="2" key="1">
    <citation type="journal article" date="2019" name="Int. J. Syst. Evol. Microbiol.">
        <title>The Global Catalogue of Microorganisms (GCM) 10K type strain sequencing project: providing services to taxonomists for standard genome sequencing and annotation.</title>
        <authorList>
            <consortium name="The Broad Institute Genomics Platform"/>
            <consortium name="The Broad Institute Genome Sequencing Center for Infectious Disease"/>
            <person name="Wu L."/>
            <person name="Ma J."/>
        </authorList>
    </citation>
    <scope>NUCLEOTIDE SEQUENCE [LARGE SCALE GENOMIC DNA]</scope>
    <source>
        <strain evidence="2">JCM 14370</strain>
    </source>
</reference>
<name>A0ABQ2D1I9_9DEIO</name>
<dbReference type="Proteomes" id="UP000632222">
    <property type="component" value="Unassembled WGS sequence"/>
</dbReference>
<protein>
    <submittedName>
        <fullName evidence="1">Uncharacterized protein</fullName>
    </submittedName>
</protein>
<proteinExistence type="predicted"/>
<organism evidence="1 2">
    <name type="scientific">Deinococcus roseus</name>
    <dbReference type="NCBI Taxonomy" id="392414"/>
    <lineage>
        <taxon>Bacteria</taxon>
        <taxon>Thermotogati</taxon>
        <taxon>Deinococcota</taxon>
        <taxon>Deinococci</taxon>
        <taxon>Deinococcales</taxon>
        <taxon>Deinococcaceae</taxon>
        <taxon>Deinococcus</taxon>
    </lineage>
</organism>
<dbReference type="EMBL" id="BMOD01000008">
    <property type="protein sequence ID" value="GGJ37319.1"/>
    <property type="molecule type" value="Genomic_DNA"/>
</dbReference>
<accession>A0ABQ2D1I9</accession>
<comment type="caution">
    <text evidence="1">The sequence shown here is derived from an EMBL/GenBank/DDBJ whole genome shotgun (WGS) entry which is preliminary data.</text>
</comment>
<gene>
    <name evidence="1" type="ORF">GCM10008938_24270</name>
</gene>
<keyword evidence="2" id="KW-1185">Reference proteome</keyword>
<sequence length="197" mass="21920">MTEANQTSVRIQTLGKLTINQKVVKQSRPLELVVFLATCQGDAARELVENALFGEEASSSAMSNLVQRARGLGFEIQSIYQRYELRTPVVVDAIELERTLKAGDLERSVQLYGGPFFPQSVSPFAEDLRGYFEENLIQLALNQQDSRLMFDVMKRVGMDPRLGDAILASTTQNMHSVLCQAPMRGLGWSPRPIKAVS</sequence>
<evidence type="ECO:0000313" key="2">
    <source>
        <dbReference type="Proteomes" id="UP000632222"/>
    </source>
</evidence>
<dbReference type="RefSeq" id="WP_189002960.1">
    <property type="nucleotide sequence ID" value="NZ_BMOD01000008.1"/>
</dbReference>